<keyword evidence="5" id="KW-1185">Reference proteome</keyword>
<gene>
    <name evidence="4" type="ORF">LVIROSA_LOCUS17652</name>
</gene>
<proteinExistence type="inferred from homology"/>
<name>A0AAU9MX06_9ASTR</name>
<dbReference type="GO" id="GO:0005524">
    <property type="term" value="F:ATP binding"/>
    <property type="evidence" value="ECO:0007669"/>
    <property type="project" value="InterPro"/>
</dbReference>
<evidence type="ECO:0000313" key="5">
    <source>
        <dbReference type="Proteomes" id="UP001157418"/>
    </source>
</evidence>
<evidence type="ECO:0000256" key="2">
    <source>
        <dbReference type="SAM" id="MobiDB-lite"/>
    </source>
</evidence>
<dbReference type="PANTHER" id="PTHR10566">
    <property type="entry name" value="CHAPERONE-ACTIVITY OF BC1 COMPLEX CABC1 -RELATED"/>
    <property type="match status" value="1"/>
</dbReference>
<evidence type="ECO:0000313" key="4">
    <source>
        <dbReference type="EMBL" id="CAH1430910.1"/>
    </source>
</evidence>
<reference evidence="4 5" key="1">
    <citation type="submission" date="2022-01" db="EMBL/GenBank/DDBJ databases">
        <authorList>
            <person name="Xiong W."/>
            <person name="Schranz E."/>
        </authorList>
    </citation>
    <scope>NUCLEOTIDE SEQUENCE [LARGE SCALE GENOMIC DNA]</scope>
</reference>
<dbReference type="InterPro" id="IPR000719">
    <property type="entry name" value="Prot_kinase_dom"/>
</dbReference>
<dbReference type="InterPro" id="IPR050154">
    <property type="entry name" value="UbiB_kinase"/>
</dbReference>
<feature type="compositionally biased region" description="Polar residues" evidence="2">
    <location>
        <begin position="1"/>
        <end position="16"/>
    </location>
</feature>
<dbReference type="EMBL" id="CAKMRJ010003334">
    <property type="protein sequence ID" value="CAH1430910.1"/>
    <property type="molecule type" value="Genomic_DNA"/>
</dbReference>
<dbReference type="PANTHER" id="PTHR10566:SF120">
    <property type="entry name" value="PROTEIN ACTIVITY OF BC1 COMPLEX KINASE 3, CHLOROPLASTIC"/>
    <property type="match status" value="1"/>
</dbReference>
<dbReference type="CDD" id="cd05121">
    <property type="entry name" value="ABC1_ADCK3-like"/>
    <property type="match status" value="1"/>
</dbReference>
<dbReference type="GO" id="GO:0004672">
    <property type="term" value="F:protein kinase activity"/>
    <property type="evidence" value="ECO:0007669"/>
    <property type="project" value="InterPro"/>
</dbReference>
<evidence type="ECO:0000259" key="3">
    <source>
        <dbReference type="PROSITE" id="PS50011"/>
    </source>
</evidence>
<feature type="domain" description="Protein kinase" evidence="3">
    <location>
        <begin position="222"/>
        <end position="523"/>
    </location>
</feature>
<dbReference type="SUPFAM" id="SSF56112">
    <property type="entry name" value="Protein kinase-like (PK-like)"/>
    <property type="match status" value="1"/>
</dbReference>
<evidence type="ECO:0000256" key="1">
    <source>
        <dbReference type="ARBA" id="ARBA00009670"/>
    </source>
</evidence>
<dbReference type="PROSITE" id="PS50011">
    <property type="entry name" value="PROTEIN_KINASE_DOM"/>
    <property type="match status" value="1"/>
</dbReference>
<organism evidence="4 5">
    <name type="scientific">Lactuca virosa</name>
    <dbReference type="NCBI Taxonomy" id="75947"/>
    <lineage>
        <taxon>Eukaryota</taxon>
        <taxon>Viridiplantae</taxon>
        <taxon>Streptophyta</taxon>
        <taxon>Embryophyta</taxon>
        <taxon>Tracheophyta</taxon>
        <taxon>Spermatophyta</taxon>
        <taxon>Magnoliopsida</taxon>
        <taxon>eudicotyledons</taxon>
        <taxon>Gunneridae</taxon>
        <taxon>Pentapetalae</taxon>
        <taxon>asterids</taxon>
        <taxon>campanulids</taxon>
        <taxon>Asterales</taxon>
        <taxon>Asteraceae</taxon>
        <taxon>Cichorioideae</taxon>
        <taxon>Cichorieae</taxon>
        <taxon>Lactucinae</taxon>
        <taxon>Lactuca</taxon>
    </lineage>
</organism>
<dbReference type="Proteomes" id="UP001157418">
    <property type="component" value="Unassembled WGS sequence"/>
</dbReference>
<accession>A0AAU9MX06</accession>
<comment type="similarity">
    <text evidence="1">Belongs to the protein kinase superfamily. ADCK protein kinase family.</text>
</comment>
<comment type="caution">
    <text evidence="4">The sequence shown here is derived from an EMBL/GenBank/DDBJ whole genome shotgun (WGS) entry which is preliminary data.</text>
</comment>
<dbReference type="InterPro" id="IPR011009">
    <property type="entry name" value="Kinase-like_dom_sf"/>
</dbReference>
<sequence length="691" mass="76916">MSSVTLSPASTTSPGNPSVFYRNRTRTTKTTHPKCRTRTRFRAKPLRAALVEEARPRALPSVRGNNNINGVVSSIVPASKSREDDIQAETKALARASNASVYSPELLKLNYASRPFKVLRRTLQILIGLGSFGLKLWIDQLQGQLVQNRRSRAIELRETFTRLGPTFVKLGQGLSTRPDLCPPEFLEELSELQDALPTFPDAEAFACIEKELGVPLDSIYSSISTSPIAAASLGQVYKAKLKYTGQLVAVKVQRPGIEEAIGLDFYLIRALGLLINKYADIITSDVVALIDEFARRVYQELNYVQEGQNARRFKKLYADKEDVLVPDIFWDYTSGKVLTMEWVEGVKLNEQAIIEDPHPGNLLATPEGKLAFLDFGMMSETPEEARFAIIGHVVHMVNRDYEAMARDYYALDFLSPDVDVTPIVPALRNFFDDALNSTVSELNFKTIVDGLGAVLYQYPFNVPAYYALILRSLTVLEGLALYADPNFKVLAASYPYFAKRLLTDPNPYLRDALIELVFKDGKLRWNRLENLLVQGKMDRDFAAKDALQPVLKLVLGPDGEELRSLVIKEAIRVTEAITIGTVIDTYNSIPGPLRSFLPNGNGIGTTGLSEAEMESMLELREQVLRIWGLLRASDNFDPSVLQPIIQVLQEPEARNLGGRVFGGITQRLAARLLQQVLRSPTPTPALRAPTL</sequence>
<feature type="region of interest" description="Disordered" evidence="2">
    <location>
        <begin position="1"/>
        <end position="33"/>
    </location>
</feature>
<dbReference type="AlphaFoldDB" id="A0AAU9MX06"/>
<feature type="compositionally biased region" description="Basic residues" evidence="2">
    <location>
        <begin position="23"/>
        <end position="33"/>
    </location>
</feature>
<dbReference type="Pfam" id="PF03109">
    <property type="entry name" value="ABC1"/>
    <property type="match status" value="2"/>
</dbReference>
<dbReference type="InterPro" id="IPR004147">
    <property type="entry name" value="ABC1_dom"/>
</dbReference>
<protein>
    <recommendedName>
        <fullName evidence="3">Protein kinase domain-containing protein</fullName>
    </recommendedName>
</protein>